<feature type="transmembrane region" description="Helical" evidence="2">
    <location>
        <begin position="256"/>
        <end position="279"/>
    </location>
</feature>
<evidence type="ECO:0008006" key="6">
    <source>
        <dbReference type="Google" id="ProtNLM"/>
    </source>
</evidence>
<dbReference type="Proteomes" id="UP000247746">
    <property type="component" value="Unassembled WGS sequence"/>
</dbReference>
<evidence type="ECO:0000313" key="4">
    <source>
        <dbReference type="EMBL" id="PYE36468.1"/>
    </source>
</evidence>
<dbReference type="RefSeq" id="WP_110924370.1">
    <property type="nucleotide sequence ID" value="NZ_QJSU01000015.1"/>
</dbReference>
<evidence type="ECO:0000313" key="5">
    <source>
        <dbReference type="Proteomes" id="UP000247746"/>
    </source>
</evidence>
<evidence type="ECO:0000256" key="2">
    <source>
        <dbReference type="SAM" id="Phobius"/>
    </source>
</evidence>
<gene>
    <name evidence="4" type="ORF">DFP82_1154</name>
</gene>
<dbReference type="EMBL" id="QJSU01000015">
    <property type="protein sequence ID" value="PYE36468.1"/>
    <property type="molecule type" value="Genomic_DNA"/>
</dbReference>
<keyword evidence="2" id="KW-0812">Transmembrane</keyword>
<evidence type="ECO:0000256" key="1">
    <source>
        <dbReference type="SAM" id="MobiDB-lite"/>
    </source>
</evidence>
<dbReference type="AlphaFoldDB" id="A0A2V4V1P6"/>
<sequence length="283" mass="30720">MLKINLSSTTVACLAAFGLSIVSVNATAHNPNTSTFILSKAADGKYLVRLDGALTGVEAQINETYSPDAYKTAEEFQQLANEHFIKSLTLSINDQPLKVVNPSVQLGHATQFSAEAQGTGDTVESIDLTNTFFKDLHGNRMTVVLLSDQFPKKQYTLSDSNQHQLSLQLVDGQWQQNNSDTLPMTNDAQSHTHDGSSQEGHPRDEGSHDEDGHHEDSHDADSHDAYNHSHESADTELDGGVKLASTPSLATADKTLFGSIYVLGIGAVIALLIGARWFFKKKQ</sequence>
<comment type="caution">
    <text evidence="4">The sequence shown here is derived from an EMBL/GenBank/DDBJ whole genome shotgun (WGS) entry which is preliminary data.</text>
</comment>
<protein>
    <recommendedName>
        <fullName evidence="6">LPXTG-motif cell wall-anchored protein</fullName>
    </recommendedName>
</protein>
<feature type="signal peptide" evidence="3">
    <location>
        <begin position="1"/>
        <end position="28"/>
    </location>
</feature>
<feature type="chain" id="PRO_5015917057" description="LPXTG-motif cell wall-anchored protein" evidence="3">
    <location>
        <begin position="29"/>
        <end position="283"/>
    </location>
</feature>
<feature type="compositionally biased region" description="Basic and acidic residues" evidence="1">
    <location>
        <begin position="190"/>
        <end position="233"/>
    </location>
</feature>
<dbReference type="OrthoDB" id="1177179at2"/>
<keyword evidence="3" id="KW-0732">Signal</keyword>
<organism evidence="4 5">
    <name type="scientific">Psychrobacter fozii</name>
    <dbReference type="NCBI Taxonomy" id="198480"/>
    <lineage>
        <taxon>Bacteria</taxon>
        <taxon>Pseudomonadati</taxon>
        <taxon>Pseudomonadota</taxon>
        <taxon>Gammaproteobacteria</taxon>
        <taxon>Moraxellales</taxon>
        <taxon>Moraxellaceae</taxon>
        <taxon>Psychrobacter</taxon>
    </lineage>
</organism>
<keyword evidence="2" id="KW-0472">Membrane</keyword>
<proteinExistence type="predicted"/>
<feature type="region of interest" description="Disordered" evidence="1">
    <location>
        <begin position="176"/>
        <end position="239"/>
    </location>
</feature>
<keyword evidence="5" id="KW-1185">Reference proteome</keyword>
<accession>A0A2V4V1P6</accession>
<name>A0A2V4V1P6_9GAMM</name>
<reference evidence="4 5" key="1">
    <citation type="submission" date="2018-06" db="EMBL/GenBank/DDBJ databases">
        <title>Genomic Encyclopedia of Type Strains, Phase III (KMG-III): the genomes of soil and plant-associated and newly described type strains.</title>
        <authorList>
            <person name="Whitman W."/>
        </authorList>
    </citation>
    <scope>NUCLEOTIDE SEQUENCE [LARGE SCALE GENOMIC DNA]</scope>
    <source>
        <strain evidence="4 5">CECT 5889</strain>
    </source>
</reference>
<feature type="compositionally biased region" description="Polar residues" evidence="1">
    <location>
        <begin position="176"/>
        <end position="189"/>
    </location>
</feature>
<evidence type="ECO:0000256" key="3">
    <source>
        <dbReference type="SAM" id="SignalP"/>
    </source>
</evidence>
<keyword evidence="2" id="KW-1133">Transmembrane helix</keyword>